<keyword evidence="1 2" id="KW-1015">Disulfide bond</keyword>
<dbReference type="GO" id="GO:0004866">
    <property type="term" value="F:endopeptidase inhibitor activity"/>
    <property type="evidence" value="ECO:0007669"/>
    <property type="project" value="InterPro"/>
</dbReference>
<dbReference type="OMA" id="IDSAFYT"/>
<evidence type="ECO:0000259" key="4">
    <source>
        <dbReference type="PROSITE" id="PS50108"/>
    </source>
</evidence>
<dbReference type="InterPro" id="IPR001599">
    <property type="entry name" value="Macroglobln_a2"/>
</dbReference>
<dbReference type="InterPro" id="IPR011625">
    <property type="entry name" value="A2M_N_BRD"/>
</dbReference>
<keyword evidence="6" id="KW-1185">Reference proteome</keyword>
<dbReference type="Proteomes" id="UP001142055">
    <property type="component" value="Chromosome 2"/>
</dbReference>
<dbReference type="InterPro" id="IPR008930">
    <property type="entry name" value="Terpenoid_cyclase/PrenylTrfase"/>
</dbReference>
<feature type="signal peptide" evidence="3">
    <location>
        <begin position="1"/>
        <end position="19"/>
    </location>
</feature>
<dbReference type="PROSITE" id="PS50108">
    <property type="entry name" value="CRIB"/>
    <property type="match status" value="1"/>
</dbReference>
<dbReference type="EMBL" id="JAPWDV010000002">
    <property type="protein sequence ID" value="KAJ6219290.1"/>
    <property type="molecule type" value="Genomic_DNA"/>
</dbReference>
<dbReference type="PROSITE" id="PS50068">
    <property type="entry name" value="LDLRA_2"/>
    <property type="match status" value="1"/>
</dbReference>
<keyword evidence="3" id="KW-0732">Signal</keyword>
<protein>
    <recommendedName>
        <fullName evidence="4">CRIB domain-containing protein</fullName>
    </recommendedName>
</protein>
<dbReference type="InterPro" id="IPR036595">
    <property type="entry name" value="A-macroglobulin_rcpt-bd_sf"/>
</dbReference>
<dbReference type="Pfam" id="PF07677">
    <property type="entry name" value="A2M_recep"/>
    <property type="match status" value="1"/>
</dbReference>
<gene>
    <name evidence="5" type="ORF">RDWZM_005102</name>
</gene>
<feature type="disulfide bond" evidence="2">
    <location>
        <begin position="713"/>
        <end position="731"/>
    </location>
</feature>
<feature type="chain" id="PRO_5040128154" description="CRIB domain-containing protein" evidence="3">
    <location>
        <begin position="20"/>
        <end position="1585"/>
    </location>
</feature>
<dbReference type="Gene3D" id="2.60.40.690">
    <property type="entry name" value="Alpha-macroglobulin, receptor-binding domain"/>
    <property type="match status" value="1"/>
</dbReference>
<dbReference type="Gene3D" id="2.60.40.1930">
    <property type="match status" value="3"/>
</dbReference>
<dbReference type="SMART" id="SM01361">
    <property type="entry name" value="A2M_recep"/>
    <property type="match status" value="1"/>
</dbReference>
<dbReference type="Gene3D" id="6.20.50.160">
    <property type="match status" value="1"/>
</dbReference>
<dbReference type="Gene3D" id="2.60.40.10">
    <property type="entry name" value="Immunoglobulins"/>
    <property type="match status" value="2"/>
</dbReference>
<dbReference type="InterPro" id="IPR000095">
    <property type="entry name" value="CRIB_dom"/>
</dbReference>
<dbReference type="SMART" id="SM00192">
    <property type="entry name" value="LDLa"/>
    <property type="match status" value="1"/>
</dbReference>
<dbReference type="SUPFAM" id="SSF57424">
    <property type="entry name" value="LDL receptor-like module"/>
    <property type="match status" value="1"/>
</dbReference>
<dbReference type="InterPro" id="IPR002172">
    <property type="entry name" value="LDrepeatLR_classA_rpt"/>
</dbReference>
<dbReference type="SMART" id="SM01360">
    <property type="entry name" value="A2M"/>
    <property type="match status" value="1"/>
</dbReference>
<feature type="disulfide bond" evidence="2">
    <location>
        <begin position="725"/>
        <end position="740"/>
    </location>
</feature>
<accession>A0A9Q0M8Q2</accession>
<evidence type="ECO:0000313" key="6">
    <source>
        <dbReference type="Proteomes" id="UP001142055"/>
    </source>
</evidence>
<dbReference type="SMART" id="SM01359">
    <property type="entry name" value="A2M_N_2"/>
    <property type="match status" value="1"/>
</dbReference>
<dbReference type="GO" id="GO:0005615">
    <property type="term" value="C:extracellular space"/>
    <property type="evidence" value="ECO:0007669"/>
    <property type="project" value="InterPro"/>
</dbReference>
<dbReference type="InterPro" id="IPR009048">
    <property type="entry name" value="A-macroglobulin_rcpt-bd"/>
</dbReference>
<dbReference type="Gene3D" id="2.20.130.20">
    <property type="match status" value="1"/>
</dbReference>
<dbReference type="InterPro" id="IPR050473">
    <property type="entry name" value="A2M/Complement_sys"/>
</dbReference>
<dbReference type="Gene3D" id="2.60.40.1940">
    <property type="match status" value="1"/>
</dbReference>
<dbReference type="Gene3D" id="1.50.10.20">
    <property type="match status" value="1"/>
</dbReference>
<feature type="domain" description="CRIB" evidence="4">
    <location>
        <begin position="1329"/>
        <end position="1344"/>
    </location>
</feature>
<dbReference type="InterPro" id="IPR013783">
    <property type="entry name" value="Ig-like_fold"/>
</dbReference>
<comment type="caution">
    <text evidence="2">Lacks conserved residue(s) required for the propagation of feature annotation.</text>
</comment>
<proteinExistence type="predicted"/>
<evidence type="ECO:0000256" key="1">
    <source>
        <dbReference type="ARBA" id="ARBA00023157"/>
    </source>
</evidence>
<dbReference type="SUPFAM" id="SSF49410">
    <property type="entry name" value="Alpha-macroglobulin receptor domain"/>
    <property type="match status" value="1"/>
</dbReference>
<dbReference type="CDD" id="cd00112">
    <property type="entry name" value="LDLa"/>
    <property type="match status" value="1"/>
</dbReference>
<dbReference type="PANTHER" id="PTHR11412:SF172">
    <property type="entry name" value="LD23292P"/>
    <property type="match status" value="1"/>
</dbReference>
<dbReference type="Pfam" id="PF00057">
    <property type="entry name" value="Ldl_recept_a"/>
    <property type="match status" value="1"/>
</dbReference>
<evidence type="ECO:0000256" key="3">
    <source>
        <dbReference type="SAM" id="SignalP"/>
    </source>
</evidence>
<dbReference type="InterPro" id="IPR036055">
    <property type="entry name" value="LDL_receptor-like_sf"/>
</dbReference>
<organism evidence="5 6">
    <name type="scientific">Blomia tropicalis</name>
    <name type="common">Mite</name>
    <dbReference type="NCBI Taxonomy" id="40697"/>
    <lineage>
        <taxon>Eukaryota</taxon>
        <taxon>Metazoa</taxon>
        <taxon>Ecdysozoa</taxon>
        <taxon>Arthropoda</taxon>
        <taxon>Chelicerata</taxon>
        <taxon>Arachnida</taxon>
        <taxon>Acari</taxon>
        <taxon>Acariformes</taxon>
        <taxon>Sarcoptiformes</taxon>
        <taxon>Astigmata</taxon>
        <taxon>Glycyphagoidea</taxon>
        <taxon>Echimyopodidae</taxon>
        <taxon>Blomia</taxon>
    </lineage>
</organism>
<dbReference type="SUPFAM" id="SSF48239">
    <property type="entry name" value="Terpenoid cyclases/Protein prenyltransferases"/>
    <property type="match status" value="1"/>
</dbReference>
<dbReference type="Pfam" id="PF07703">
    <property type="entry name" value="A2M_BRD"/>
    <property type="match status" value="1"/>
</dbReference>
<name>A0A9Q0M8Q2_BLOTA</name>
<sequence>MPSIPMLIILWSAISFTTTIKFAQTQSFQPPDANSLSNDINRDLILPEPSYFIVASRIIRPGQVYRVLVTIHRSNMPINVRASLQRNGIELSSAVILCKERIPETLLLRVPSNALPGSYKLWVEGNVNEFLGGNVFYNETKLNFEQRSMTIFISTDKPVYQQGQIVRFRTMPITTDLKAFSDAIDIYMIDPKGIIMRRWLSRQSNLVYGQNWTIRVIAQGQVEEKQFSVEEYYQTRFEVNVSMPAFFTDTDSFIRGSIMANFTSGIPVVGNLTILYTLVLPQGNRIPLQPNNYYDRPAIETTERYFGGYYEFRRPMSEITSQLAKGASVDGAVLTVTAFVGERFLNLIYSGFAKAYIFSSKIKLKFLGPTPQVFKPPMPFKAYAVVSYSDGSPLPRNSFYSDDLEVHCRIHFHRSGMTRTLPHMQISMSLTEFGLWEIKINLRKELNNDMQLLKDVNYIQLEAFFKDGYGVTIKSPELRVYSTYSPSQRLIQISTSTTKPVVGNYVIFHVRANYYVKLFSYLVVSKGIILMAGREEMTYMLKTFSFSVSSEMAPTATIIVYDIVPGGEVVADSLTFSVDGISRNNFTVSLNNRKDKTGDTIEVIVLGQPGTYVALSAIDKDLFGLQPDNQLSYAYVHEKMITFDNVLHLSNASLTHSWYTRNGVLDRFLYLPSPTLGIDANRTFEYSGLVIFTDADVKRRPDSCNRTQGYLSCLDGTCYHHLKQCDGRNDCRDGTDEGNCKSKNQFNIVQFRMSQSNRIQRLYDNSWLWKDINIGPLGYYIFKAPVPNAPVNWIVSSFGMSESRGFGIQQAKILYSSVRPFYMNVEMPPSCVIGEQIGVRVSIFNYLPYEIEVIVILARSFSYKFVHVEPFGVVQSYNPRTSYGQHQHLVMIYPGQTKVVYMPIVAQRTGKIDVTITAQTQVAKDIVTKTLQVEPDGVCQYTHTSLVLDLSQGAYLIKYLETNITDNPEIPYRKERRYVYGSNRAQVTIVGDVVGPSFLSMPMNATAMLRKPFDAAEPNMFNFAVNVYTLLYLRNIGQRNSETEKAAFKYLNIQYQRQMSFQNDDGSFRAFRWHRKPSVWMTAFCARILDLATFQEWENFLYIDPEVIQGAIGWLIRQQLPDGSFIEVTPFSHNRRTNLTSNISLTAHVLISLVKVRNLRGELDSQATTARTKAQKYLERMLHIVKNYEDPYDLAIVTYALTLVESVDAADTGFQSLHKKMREVSGMRYWGREAVSPIKTQVEGNRPFILPRLPSRYDSSNIVATAYGLLVYIKKEALIKKEIVEWLNTQRLYDSGWATTEDTIVAMEALNQYSINDRLRDVTDITVTIEAPTSVNFSHVLHIGEDNISKMQSVDIPNAYGAITVKAQGSGVAIVQLNVEYSVDWKMFQIQPPIRSFDLDVIATYTGRNSSHINFKSCQRWVNTAESMSSGMSVLEVTIPTGYVIQQQELDTLIRSSVITNLKEARFTDRKVNFYFDYLDTSYTCVSFTVQRWYPVANLTRYIPIRVYDYYAPERFNQSLFSTQNLYYLSVCHVCGSYQCPYCPIFSSAPPSLSIHTHIPLLISIILINVYDGEADELFIYIELA</sequence>
<dbReference type="Pfam" id="PF07678">
    <property type="entry name" value="TED_complement"/>
    <property type="match status" value="1"/>
</dbReference>
<dbReference type="Gene3D" id="4.10.400.10">
    <property type="entry name" value="Low-density Lipoprotein Receptor"/>
    <property type="match status" value="1"/>
</dbReference>
<evidence type="ECO:0000256" key="2">
    <source>
        <dbReference type="PROSITE-ProRule" id="PRU00124"/>
    </source>
</evidence>
<comment type="caution">
    <text evidence="5">The sequence shown here is derived from an EMBL/GenBank/DDBJ whole genome shotgun (WGS) entry which is preliminary data.</text>
</comment>
<dbReference type="InterPro" id="IPR011626">
    <property type="entry name" value="Alpha-macroglobulin_TED"/>
</dbReference>
<reference evidence="5" key="1">
    <citation type="submission" date="2022-12" db="EMBL/GenBank/DDBJ databases">
        <title>Genome assemblies of Blomia tropicalis.</title>
        <authorList>
            <person name="Cui Y."/>
        </authorList>
    </citation>
    <scope>NUCLEOTIDE SEQUENCE</scope>
    <source>
        <tissue evidence="5">Adult mites</tissue>
    </source>
</reference>
<dbReference type="PANTHER" id="PTHR11412">
    <property type="entry name" value="MACROGLOBULIN / COMPLEMENT"/>
    <property type="match status" value="1"/>
</dbReference>
<evidence type="ECO:0000313" key="5">
    <source>
        <dbReference type="EMBL" id="KAJ6219290.1"/>
    </source>
</evidence>
<dbReference type="Pfam" id="PF00207">
    <property type="entry name" value="A2M"/>
    <property type="match status" value="1"/>
</dbReference>